<comment type="similarity">
    <text evidence="1">Belongs to the STK19 family.</text>
</comment>
<dbReference type="InterPro" id="IPR018865">
    <property type="entry name" value="STK19-like"/>
</dbReference>
<evidence type="ECO:0000256" key="1">
    <source>
        <dbReference type="ARBA" id="ARBA00093458"/>
    </source>
</evidence>
<reference evidence="3 4" key="1">
    <citation type="journal article" date="2018" name="IMA Fungus">
        <title>IMA Genome-F 9: Draft genome sequence of Annulohypoxylon stygium, Aspergillus mulundensis, Berkeleyomyces basicola (syn. Thielaviopsis basicola), Ceratocystis smalleyi, two Cercospora beticola strains, Coleophoma cylindrospora, Fusarium fracticaudum, Phialophora cf. hyalina, and Morchella septimelata.</title>
        <authorList>
            <person name="Wingfield B.D."/>
            <person name="Bills G.F."/>
            <person name="Dong Y."/>
            <person name="Huang W."/>
            <person name="Nel W.J."/>
            <person name="Swalarsk-Parry B.S."/>
            <person name="Vaghefi N."/>
            <person name="Wilken P.M."/>
            <person name="An Z."/>
            <person name="de Beer Z.W."/>
            <person name="De Vos L."/>
            <person name="Chen L."/>
            <person name="Duong T.A."/>
            <person name="Gao Y."/>
            <person name="Hammerbacher A."/>
            <person name="Kikkert J.R."/>
            <person name="Li Y."/>
            <person name="Li H."/>
            <person name="Li K."/>
            <person name="Li Q."/>
            <person name="Liu X."/>
            <person name="Ma X."/>
            <person name="Naidoo K."/>
            <person name="Pethybridge S.J."/>
            <person name="Sun J."/>
            <person name="Steenkamp E.T."/>
            <person name="van der Nest M.A."/>
            <person name="van Wyk S."/>
            <person name="Wingfield M.J."/>
            <person name="Xiong C."/>
            <person name="Yue Q."/>
            <person name="Zhang X."/>
        </authorList>
    </citation>
    <scope>NUCLEOTIDE SEQUENCE [LARGE SCALE GENOMIC DNA]</scope>
    <source>
        <strain evidence="3 4">BP5796</strain>
    </source>
</reference>
<dbReference type="Proteomes" id="UP000256328">
    <property type="component" value="Unassembled WGS sequence"/>
</dbReference>
<protein>
    <recommendedName>
        <fullName evidence="5">Serine-threonine protein kinase 19</fullName>
    </recommendedName>
</protein>
<dbReference type="Pfam" id="PF10494">
    <property type="entry name" value="Stk19"/>
    <property type="match status" value="1"/>
</dbReference>
<dbReference type="GO" id="GO:0046579">
    <property type="term" value="P:positive regulation of Ras protein signal transduction"/>
    <property type="evidence" value="ECO:0007669"/>
    <property type="project" value="TreeGrafter"/>
</dbReference>
<accession>A0A3D8QQQ4</accession>
<comment type="caution">
    <text evidence="3">The sequence shown here is derived from an EMBL/GenBank/DDBJ whole genome shotgun (WGS) entry which is preliminary data.</text>
</comment>
<gene>
    <name evidence="3" type="ORF">BP5796_10609</name>
</gene>
<sequence>MSFKFSAAHSSRIKKPSKPPSFKRSSSAASPFSSLPRRKPIRRSSAKPDAPDADEDEDFFGDRLDDVGIVQALVADMSLRDVPQAIKYIRARMFDPIPDRAAGMNSTRIAEVLNFRASLPPLVTVFHIQALLDSPTSVEREIAELTRAGGIRKIVVPDRGGIGEALVLIHDLDSMIQASALQQDVKDQFLRLLHENPAAVKITRSQLSAEHARALMYAGFLTSSTSSWTATDIFTRPEDGSRGTMTSLNSISKAASGSMAAVGGEGAVHLSGGSGGGAKSLPGTGDFALALPAAGSLLRLLSNARTHLLSLLGKSRFKEAPESLLRERWNGGIAADDVASAARHTRGDFTGVLPGKTRKWKQLYGISFDWVLGECVGAGLVEVFDTGSIGRGVRAIQR</sequence>
<dbReference type="OrthoDB" id="3980126at2759"/>
<keyword evidence="4" id="KW-1185">Reference proteome</keyword>
<evidence type="ECO:0000313" key="4">
    <source>
        <dbReference type="Proteomes" id="UP000256328"/>
    </source>
</evidence>
<evidence type="ECO:0008006" key="5">
    <source>
        <dbReference type="Google" id="ProtNLM"/>
    </source>
</evidence>
<feature type="compositionally biased region" description="Basic residues" evidence="2">
    <location>
        <begin position="36"/>
        <end position="45"/>
    </location>
</feature>
<organism evidence="3 4">
    <name type="scientific">Coleophoma crateriformis</name>
    <dbReference type="NCBI Taxonomy" id="565419"/>
    <lineage>
        <taxon>Eukaryota</taxon>
        <taxon>Fungi</taxon>
        <taxon>Dikarya</taxon>
        <taxon>Ascomycota</taxon>
        <taxon>Pezizomycotina</taxon>
        <taxon>Leotiomycetes</taxon>
        <taxon>Helotiales</taxon>
        <taxon>Dermateaceae</taxon>
        <taxon>Coleophoma</taxon>
    </lineage>
</organism>
<proteinExistence type="inferred from homology"/>
<evidence type="ECO:0000256" key="2">
    <source>
        <dbReference type="SAM" id="MobiDB-lite"/>
    </source>
</evidence>
<dbReference type="EMBL" id="PDLN01000016">
    <property type="protein sequence ID" value="RDW64107.1"/>
    <property type="molecule type" value="Genomic_DNA"/>
</dbReference>
<feature type="region of interest" description="Disordered" evidence="2">
    <location>
        <begin position="1"/>
        <end position="57"/>
    </location>
</feature>
<dbReference type="AlphaFoldDB" id="A0A3D8QQQ4"/>
<evidence type="ECO:0000313" key="3">
    <source>
        <dbReference type="EMBL" id="RDW64107.1"/>
    </source>
</evidence>
<feature type="compositionally biased region" description="Low complexity" evidence="2">
    <location>
        <begin position="20"/>
        <end position="34"/>
    </location>
</feature>
<name>A0A3D8QQQ4_9HELO</name>
<dbReference type="PANTHER" id="PTHR15243">
    <property type="entry name" value="SERINE/THREONINE-PROTEIN KINASE 19"/>
    <property type="match status" value="1"/>
</dbReference>
<dbReference type="PANTHER" id="PTHR15243:SF0">
    <property type="entry name" value="SERINE_THREONINE-PROTEIN KINASE 19"/>
    <property type="match status" value="1"/>
</dbReference>